<gene>
    <name evidence="1" type="ORF">PO878_03335</name>
</gene>
<evidence type="ECO:0000313" key="2">
    <source>
        <dbReference type="Proteomes" id="UP001216390"/>
    </source>
</evidence>
<proteinExistence type="predicted"/>
<sequence length="216" mass="22840">MDPPRPATGVVDVLRRRLDGTHHVDEWGLDPDLVALVAPLTGLRWSVECQWTERLPLDGPAVLVHNRVAGVSEPAVLAHGVREATGRHVRTPGLVDVAPLATVGRMLGAVVDRRDELTGLLRSGELVALPLARTLRSGHAGDLPTAALAPALDTGAAVVPVALVGHEVGRHWRLLVGEPVPTPDGRGPLAVAQVADAARDRVQALLDEAVPHRLHP</sequence>
<evidence type="ECO:0000313" key="1">
    <source>
        <dbReference type="EMBL" id="WCO67756.1"/>
    </source>
</evidence>
<organism evidence="1 2">
    <name type="scientific">Iamia majanohamensis</name>
    <dbReference type="NCBI Taxonomy" id="467976"/>
    <lineage>
        <taxon>Bacteria</taxon>
        <taxon>Bacillati</taxon>
        <taxon>Actinomycetota</taxon>
        <taxon>Acidimicrobiia</taxon>
        <taxon>Acidimicrobiales</taxon>
        <taxon>Iamiaceae</taxon>
        <taxon>Iamia</taxon>
    </lineage>
</organism>
<name>A0AAE9Y8L9_9ACTN</name>
<reference evidence="1" key="1">
    <citation type="submission" date="2023-01" db="EMBL/GenBank/DDBJ databases">
        <title>The diversity of Class Acidimicrobiia in South China Sea sediment environments and the proposal of Iamia marina sp. nov., a novel species of the genus Iamia.</title>
        <authorList>
            <person name="He Y."/>
            <person name="Tian X."/>
        </authorList>
    </citation>
    <scope>NUCLEOTIDE SEQUENCE</scope>
    <source>
        <strain evidence="1">DSM 19957</strain>
    </source>
</reference>
<accession>A0AAE9Y8L9</accession>
<dbReference type="EMBL" id="CP116942">
    <property type="protein sequence ID" value="WCO67756.1"/>
    <property type="molecule type" value="Genomic_DNA"/>
</dbReference>
<dbReference type="KEGG" id="ima:PO878_03335"/>
<protein>
    <submittedName>
        <fullName evidence="1">Uncharacterized protein</fullName>
    </submittedName>
</protein>
<dbReference type="RefSeq" id="WP_272737277.1">
    <property type="nucleotide sequence ID" value="NZ_CP116942.1"/>
</dbReference>
<keyword evidence="2" id="KW-1185">Reference proteome</keyword>
<dbReference type="Proteomes" id="UP001216390">
    <property type="component" value="Chromosome"/>
</dbReference>
<dbReference type="AlphaFoldDB" id="A0AAE9Y8L9"/>